<feature type="compositionally biased region" description="Basic and acidic residues" evidence="1">
    <location>
        <begin position="9"/>
        <end position="19"/>
    </location>
</feature>
<proteinExistence type="predicted"/>
<protein>
    <submittedName>
        <fullName evidence="2">Uncharacterized protein</fullName>
    </submittedName>
</protein>
<dbReference type="Proteomes" id="UP000827986">
    <property type="component" value="Unassembled WGS sequence"/>
</dbReference>
<keyword evidence="3" id="KW-1185">Reference proteome</keyword>
<feature type="region of interest" description="Disordered" evidence="1">
    <location>
        <begin position="1"/>
        <end position="31"/>
    </location>
</feature>
<name>A0A9D3WWP4_9SAUR</name>
<evidence type="ECO:0000256" key="1">
    <source>
        <dbReference type="SAM" id="MobiDB-lite"/>
    </source>
</evidence>
<sequence>MKRGSGTRQELRARAEVRWGPRTGWEQNRNQEQGLDEDWWRQVRAGSDAVATETLCNCLDSPPQPLPGLSNGCEPIRRLHALGIPTGLPVGPDLSRLVRCCIHRESMKNKRRKYV</sequence>
<comment type="caution">
    <text evidence="2">The sequence shown here is derived from an EMBL/GenBank/DDBJ whole genome shotgun (WGS) entry which is preliminary data.</text>
</comment>
<dbReference type="EMBL" id="JAHDVG010000484">
    <property type="protein sequence ID" value="KAH1169519.1"/>
    <property type="molecule type" value="Genomic_DNA"/>
</dbReference>
<organism evidence="2 3">
    <name type="scientific">Mauremys mutica</name>
    <name type="common">yellowpond turtle</name>
    <dbReference type="NCBI Taxonomy" id="74926"/>
    <lineage>
        <taxon>Eukaryota</taxon>
        <taxon>Metazoa</taxon>
        <taxon>Chordata</taxon>
        <taxon>Craniata</taxon>
        <taxon>Vertebrata</taxon>
        <taxon>Euteleostomi</taxon>
        <taxon>Archelosauria</taxon>
        <taxon>Testudinata</taxon>
        <taxon>Testudines</taxon>
        <taxon>Cryptodira</taxon>
        <taxon>Durocryptodira</taxon>
        <taxon>Testudinoidea</taxon>
        <taxon>Geoemydidae</taxon>
        <taxon>Geoemydinae</taxon>
        <taxon>Mauremys</taxon>
    </lineage>
</organism>
<gene>
    <name evidence="2" type="ORF">KIL84_000504</name>
</gene>
<evidence type="ECO:0000313" key="2">
    <source>
        <dbReference type="EMBL" id="KAH1169519.1"/>
    </source>
</evidence>
<reference evidence="2" key="1">
    <citation type="submission" date="2021-09" db="EMBL/GenBank/DDBJ databases">
        <title>The genome of Mauremys mutica provides insights into the evolution of semi-aquatic lifestyle.</title>
        <authorList>
            <person name="Gong S."/>
            <person name="Gao Y."/>
        </authorList>
    </citation>
    <scope>NUCLEOTIDE SEQUENCE</scope>
    <source>
        <strain evidence="2">MM-2020</strain>
        <tissue evidence="2">Muscle</tissue>
    </source>
</reference>
<dbReference type="AlphaFoldDB" id="A0A9D3WWP4"/>
<evidence type="ECO:0000313" key="3">
    <source>
        <dbReference type="Proteomes" id="UP000827986"/>
    </source>
</evidence>
<accession>A0A9D3WWP4</accession>